<dbReference type="EMBL" id="MUBK01000025">
    <property type="protein sequence ID" value="OTA18855.1"/>
    <property type="molecule type" value="Genomic_DNA"/>
</dbReference>
<keyword evidence="4" id="KW-1185">Reference proteome</keyword>
<accession>A0A1Y2SMK1</accession>
<name>A0A1Y2SMK1_9GAMM</name>
<feature type="region of interest" description="Disordered" evidence="2">
    <location>
        <begin position="1"/>
        <end position="24"/>
    </location>
</feature>
<sequence length="70" mass="8200">MRGPQVFRKGVEGTHSRSKKHPVKSVRDLQEYNKGEVEVYVNKSKCDLRNLEEYARALEKRLEENEVSHS</sequence>
<dbReference type="AlphaFoldDB" id="A0A1Y2SMK1"/>
<dbReference type="RefSeq" id="WP_086113542.1">
    <property type="nucleotide sequence ID" value="NZ_CAWNHF010000129.1"/>
</dbReference>
<dbReference type="OrthoDB" id="6445181at2"/>
<evidence type="ECO:0000313" key="4">
    <source>
        <dbReference type="Proteomes" id="UP000194204"/>
    </source>
</evidence>
<gene>
    <name evidence="3" type="ORF">Xbed_02841</name>
</gene>
<evidence type="ECO:0000256" key="1">
    <source>
        <dbReference type="SAM" id="Coils"/>
    </source>
</evidence>
<proteinExistence type="predicted"/>
<protein>
    <submittedName>
        <fullName evidence="3">Uncharacterized protein</fullName>
    </submittedName>
</protein>
<feature type="coiled-coil region" evidence="1">
    <location>
        <begin position="41"/>
        <end position="68"/>
    </location>
</feature>
<evidence type="ECO:0000313" key="3">
    <source>
        <dbReference type="EMBL" id="OTA18855.1"/>
    </source>
</evidence>
<reference evidence="3 4" key="1">
    <citation type="submission" date="2017-01" db="EMBL/GenBank/DDBJ databases">
        <title>Deconstructing symbiosis and pathogenesis requirements using a combined genomic-metabolomic approach.</title>
        <authorList>
            <person name="Tobias N.J."/>
            <person name="Wolff H."/>
            <person name="Djahanschiri B."/>
            <person name="Ebersberger I."/>
            <person name="Bode H.B."/>
        </authorList>
    </citation>
    <scope>NUCLEOTIDE SEQUENCE [LARGE SCALE GENOMIC DNA]</scope>
    <source>
        <strain evidence="3 4">DSM 4764</strain>
    </source>
</reference>
<keyword evidence="1" id="KW-0175">Coiled coil</keyword>
<organism evidence="3 4">
    <name type="scientific">Xenorhabdus beddingii</name>
    <dbReference type="NCBI Taxonomy" id="40578"/>
    <lineage>
        <taxon>Bacteria</taxon>
        <taxon>Pseudomonadati</taxon>
        <taxon>Pseudomonadota</taxon>
        <taxon>Gammaproteobacteria</taxon>
        <taxon>Enterobacterales</taxon>
        <taxon>Morganellaceae</taxon>
        <taxon>Xenorhabdus</taxon>
    </lineage>
</organism>
<evidence type="ECO:0000256" key="2">
    <source>
        <dbReference type="SAM" id="MobiDB-lite"/>
    </source>
</evidence>
<comment type="caution">
    <text evidence="3">The sequence shown here is derived from an EMBL/GenBank/DDBJ whole genome shotgun (WGS) entry which is preliminary data.</text>
</comment>
<dbReference type="Proteomes" id="UP000194204">
    <property type="component" value="Unassembled WGS sequence"/>
</dbReference>
<dbReference type="STRING" id="40578.Xbed_02841"/>